<keyword evidence="2 5" id="KW-0515">Mutator protein</keyword>
<dbReference type="SUPFAM" id="SSF56672">
    <property type="entry name" value="DNA/RNA polymerases"/>
    <property type="match status" value="1"/>
</dbReference>
<dbReference type="Gene3D" id="3.30.70.270">
    <property type="match status" value="1"/>
</dbReference>
<dbReference type="InterPro" id="IPR043128">
    <property type="entry name" value="Rev_trsase/Diguanyl_cyclase"/>
</dbReference>
<organism evidence="7 8">
    <name type="scientific">Marinomonas phaeophyticola</name>
    <dbReference type="NCBI Taxonomy" id="3004091"/>
    <lineage>
        <taxon>Bacteria</taxon>
        <taxon>Pseudomonadati</taxon>
        <taxon>Pseudomonadota</taxon>
        <taxon>Gammaproteobacteria</taxon>
        <taxon>Oceanospirillales</taxon>
        <taxon>Oceanospirillaceae</taxon>
        <taxon>Marinomonas</taxon>
    </lineage>
</organism>
<keyword evidence="5" id="KW-0460">Magnesium</keyword>
<dbReference type="InterPro" id="IPR017961">
    <property type="entry name" value="DNA_pol_Y-fam_little_finger"/>
</dbReference>
<feature type="binding site" evidence="5">
    <location>
        <position position="105"/>
    </location>
    <ligand>
        <name>Mg(2+)</name>
        <dbReference type="ChEBI" id="CHEBI:18420"/>
    </ligand>
</feature>
<comment type="catalytic activity">
    <reaction evidence="5">
        <text>DNA(n) + a 2'-deoxyribonucleoside 5'-triphosphate = DNA(n+1) + diphosphate</text>
        <dbReference type="Rhea" id="RHEA:22508"/>
        <dbReference type="Rhea" id="RHEA-COMP:17339"/>
        <dbReference type="Rhea" id="RHEA-COMP:17340"/>
        <dbReference type="ChEBI" id="CHEBI:33019"/>
        <dbReference type="ChEBI" id="CHEBI:61560"/>
        <dbReference type="ChEBI" id="CHEBI:173112"/>
        <dbReference type="EC" id="2.7.7.7"/>
    </reaction>
</comment>
<dbReference type="Gene3D" id="3.40.1170.60">
    <property type="match status" value="1"/>
</dbReference>
<keyword evidence="5" id="KW-0227">DNA damage</keyword>
<evidence type="ECO:0000256" key="2">
    <source>
        <dbReference type="ARBA" id="ARBA00022457"/>
    </source>
</evidence>
<proteinExistence type="inferred from homology"/>
<keyword evidence="5 7" id="KW-0548">Nucleotidyltransferase</keyword>
<dbReference type="Proteomes" id="UP001149719">
    <property type="component" value="Unassembled WGS sequence"/>
</dbReference>
<dbReference type="NCBIfam" id="NF002677">
    <property type="entry name" value="PRK02406.1"/>
    <property type="match status" value="1"/>
</dbReference>
<dbReference type="InterPro" id="IPR024728">
    <property type="entry name" value="PolY_HhH_motif"/>
</dbReference>
<comment type="caution">
    <text evidence="7">The sequence shown here is derived from an EMBL/GenBank/DDBJ whole genome shotgun (WGS) entry which is preliminary data.</text>
</comment>
<dbReference type="HAMAP" id="MF_01113">
    <property type="entry name" value="DNApol_IV"/>
    <property type="match status" value="1"/>
</dbReference>
<evidence type="ECO:0000313" key="7">
    <source>
        <dbReference type="EMBL" id="MCZ2722136.1"/>
    </source>
</evidence>
<feature type="domain" description="UmuC" evidence="6">
    <location>
        <begin position="6"/>
        <end position="187"/>
    </location>
</feature>
<dbReference type="InterPro" id="IPR043502">
    <property type="entry name" value="DNA/RNA_pol_sf"/>
</dbReference>
<comment type="subcellular location">
    <subcellularLocation>
        <location evidence="5">Cytoplasm</location>
    </subcellularLocation>
</comment>
<dbReference type="EMBL" id="JAPUBN010000016">
    <property type="protein sequence ID" value="MCZ2722136.1"/>
    <property type="molecule type" value="Genomic_DNA"/>
</dbReference>
<name>A0ABT4JUQ1_9GAMM</name>
<keyword evidence="5 7" id="KW-0808">Transferase</keyword>
<gene>
    <name evidence="5 7" type="primary">dinB</name>
    <name evidence="7" type="ORF">O1D97_10870</name>
</gene>
<evidence type="ECO:0000259" key="6">
    <source>
        <dbReference type="PROSITE" id="PS50173"/>
    </source>
</evidence>
<keyword evidence="4 5" id="KW-0239">DNA-directed DNA polymerase</keyword>
<evidence type="ECO:0000256" key="5">
    <source>
        <dbReference type="HAMAP-Rule" id="MF_01113"/>
    </source>
</evidence>
<protein>
    <recommendedName>
        <fullName evidence="5">DNA polymerase IV</fullName>
        <shortName evidence="5">Pol IV</shortName>
        <ecNumber evidence="5">2.7.7.7</ecNumber>
    </recommendedName>
</protein>
<sequence>MSQRKIIHIDADCFFAAVEMRDNPKLRDIPLAIGGAANSRGVISTANYVAREYGVRSAMSSAQAVRQCPHLTIIPGNMQKYRDVSQKMRQIFSEYTSIIEPLSLDEAYLDVTDISLCRGSATLMAEEIRQKIEASTGITVSAGIAANKFLAKVASDWNKPNGLFVVVPSNQAEFVKTIPIKRIWGIGKVGQEKLNKLGVVTCGDLQQLDFTILSQQFGRFAHRLSQLALGIDEREVQVNRIRKSFSIEHTYEKDLASTEACLMQVPKLMEELRRRMENKKSTLNPSKFYVKVKFDNFQQTTVEKAYQKGQEYTFFIMLMKEAISRQNRPVRLLGLGYRLTSNDSMQLSLPLE</sequence>
<keyword evidence="8" id="KW-1185">Reference proteome</keyword>
<dbReference type="InterPro" id="IPR036775">
    <property type="entry name" value="DNA_pol_Y-fam_lit_finger_sf"/>
</dbReference>
<dbReference type="InterPro" id="IPR001126">
    <property type="entry name" value="UmuC"/>
</dbReference>
<dbReference type="Gene3D" id="1.10.150.20">
    <property type="entry name" value="5' to 3' exonuclease, C-terminal subdomain"/>
    <property type="match status" value="1"/>
</dbReference>
<keyword evidence="3 5" id="KW-0235">DNA replication</keyword>
<dbReference type="EC" id="2.7.7.7" evidence="5"/>
<accession>A0ABT4JUQ1</accession>
<comment type="cofactor">
    <cofactor evidence="5">
        <name>Mg(2+)</name>
        <dbReference type="ChEBI" id="CHEBI:18420"/>
    </cofactor>
    <text evidence="5">Binds 2 magnesium ions per subunit.</text>
</comment>
<comment type="similarity">
    <text evidence="1 5">Belongs to the DNA polymerase type-Y family.</text>
</comment>
<evidence type="ECO:0000256" key="4">
    <source>
        <dbReference type="ARBA" id="ARBA00022932"/>
    </source>
</evidence>
<dbReference type="PANTHER" id="PTHR11076">
    <property type="entry name" value="DNA REPAIR POLYMERASE UMUC / TRANSFERASE FAMILY MEMBER"/>
    <property type="match status" value="1"/>
</dbReference>
<dbReference type="Pfam" id="PF00817">
    <property type="entry name" value="IMS"/>
    <property type="match status" value="1"/>
</dbReference>
<comment type="function">
    <text evidence="5">Poorly processive, error-prone DNA polymerase involved in untargeted mutagenesis. Copies undamaged DNA at stalled replication forks, which arise in vivo from mismatched or misaligned primer ends. These misaligned primers can be extended by PolIV. Exhibits no 3'-5' exonuclease (proofreading) activity. May be involved in translesional synthesis, in conjunction with the beta clamp from PolIII.</text>
</comment>
<keyword evidence="5" id="KW-0963">Cytoplasm</keyword>
<dbReference type="PANTHER" id="PTHR11076:SF33">
    <property type="entry name" value="DNA POLYMERASE KAPPA"/>
    <property type="match status" value="1"/>
</dbReference>
<evidence type="ECO:0000313" key="8">
    <source>
        <dbReference type="Proteomes" id="UP001149719"/>
    </source>
</evidence>
<dbReference type="Gene3D" id="3.30.1490.100">
    <property type="entry name" value="DNA polymerase, Y-family, little finger domain"/>
    <property type="match status" value="1"/>
</dbReference>
<dbReference type="InterPro" id="IPR050116">
    <property type="entry name" value="DNA_polymerase-Y"/>
</dbReference>
<dbReference type="GO" id="GO:0003887">
    <property type="term" value="F:DNA-directed DNA polymerase activity"/>
    <property type="evidence" value="ECO:0007669"/>
    <property type="project" value="UniProtKB-EC"/>
</dbReference>
<reference evidence="7" key="1">
    <citation type="submission" date="2022-12" db="EMBL/GenBank/DDBJ databases">
        <title>Marinomonas 15G1-11 sp. nov, isolated from marine algae.</title>
        <authorList>
            <person name="Butt M."/>
            <person name="Choi D.G."/>
            <person name="Kim J.M."/>
            <person name="Lee J.K."/>
            <person name="Baek J.H."/>
            <person name="Jeon C.O."/>
        </authorList>
    </citation>
    <scope>NUCLEOTIDE SEQUENCE</scope>
    <source>
        <strain evidence="7">15G1-11</strain>
    </source>
</reference>
<keyword evidence="5" id="KW-0238">DNA-binding</keyword>
<feature type="binding site" evidence="5">
    <location>
        <position position="10"/>
    </location>
    <ligand>
        <name>Mg(2+)</name>
        <dbReference type="ChEBI" id="CHEBI:18420"/>
    </ligand>
</feature>
<keyword evidence="5" id="KW-0234">DNA repair</keyword>
<keyword evidence="5" id="KW-0479">Metal-binding</keyword>
<comment type="subunit">
    <text evidence="5">Monomer.</text>
</comment>
<dbReference type="RefSeq" id="WP_269125530.1">
    <property type="nucleotide sequence ID" value="NZ_JAPUBN010000016.1"/>
</dbReference>
<feature type="active site" evidence="5">
    <location>
        <position position="106"/>
    </location>
</feature>
<dbReference type="CDD" id="cd03586">
    <property type="entry name" value="PolY_Pol_IV_kappa"/>
    <property type="match status" value="1"/>
</dbReference>
<dbReference type="PROSITE" id="PS50173">
    <property type="entry name" value="UMUC"/>
    <property type="match status" value="1"/>
</dbReference>
<dbReference type="SUPFAM" id="SSF100879">
    <property type="entry name" value="Lesion bypass DNA polymerase (Y-family), little finger domain"/>
    <property type="match status" value="1"/>
</dbReference>
<feature type="site" description="Substrate discrimination" evidence="5">
    <location>
        <position position="15"/>
    </location>
</feature>
<evidence type="ECO:0000256" key="3">
    <source>
        <dbReference type="ARBA" id="ARBA00022705"/>
    </source>
</evidence>
<dbReference type="Pfam" id="PF11798">
    <property type="entry name" value="IMS_HHH"/>
    <property type="match status" value="1"/>
</dbReference>
<evidence type="ECO:0000256" key="1">
    <source>
        <dbReference type="ARBA" id="ARBA00010945"/>
    </source>
</evidence>
<dbReference type="Pfam" id="PF11799">
    <property type="entry name" value="IMS_C"/>
    <property type="match status" value="1"/>
</dbReference>
<dbReference type="InterPro" id="IPR022880">
    <property type="entry name" value="DNApol_IV"/>
</dbReference>